<evidence type="ECO:0000313" key="5">
    <source>
        <dbReference type="Proteomes" id="UP000247892"/>
    </source>
</evidence>
<evidence type="ECO:0000256" key="2">
    <source>
        <dbReference type="ARBA" id="ARBA00035032"/>
    </source>
</evidence>
<sequence length="766" mass="84293">MRGQRPVSPQLAFNFVPVTFSAEAFDGGLIDFESPDQLNLLRAELVDTHVVSRTRGGIACVPLVADAELHGKPTTFVTREYRRLTMRLVQQALLRSVLEWGYTLRKPGRANFVSRREGKDLLTAATQGRRAEAVRDLHVFPQYVLDSRVVGPSGAPGVIVGVKTRYEIDLTVEELIGLGVSVRDCYVVSDDGTIEPFAHMDPTATRRNVGAVDHVDGPDLVLRDAPGDPRVAASRAWLESRRDIFHTVINTVAGADGAQIIKELELATFGLLGAFGRFEKTIEIAGNLARRGPLEIAHGLSVTLEPPVGSTSTARAATWSRSEAPTFKFDQAGDKTHRSADRGLDEYGPFDVEFFAKKKPRIAVVTPRAHKGIVEQFMTKFLHGVQGERVYGQGFIRKYHLGGCDVRLQPFDGSPTDAGAYRKACQAVLQAGEVDLAIVITSEAQVHLTGDDSPYLVAKSTFMGQGVPVQEVRIETARQSKLGYPLDSIALACYAKLGGIPFVIAAPRALTQELVIGIGSSHVKASRNTAPERVVGITTVFSADGNYLLSNTSREADYEDYPGELLRSLTECIEDVKARNAWQPGDEIRLVFHVFKPLKDAEAIAVKELVEDLTSQYAKVEFAFVHVSTDHEWMMFDRASSGISGRGNGRAKGHYVPDRGYAVPIGTHEMLLAVSGPMDLKSALHGAPKPLLLKLHRESTFTDIEYLARQAFRFTAMSWRRMYPSSAPVTILYSELIADLLGHLRHVRNWNPDILATKLRSSRWFL</sequence>
<dbReference type="SMART" id="SM00950">
    <property type="entry name" value="Piwi"/>
    <property type="match status" value="1"/>
</dbReference>
<dbReference type="Gene3D" id="3.30.420.10">
    <property type="entry name" value="Ribonuclease H-like superfamily/Ribonuclease H"/>
    <property type="match status" value="1"/>
</dbReference>
<feature type="domain" description="Piwi" evidence="3">
    <location>
        <begin position="435"/>
        <end position="746"/>
    </location>
</feature>
<evidence type="ECO:0000256" key="1">
    <source>
        <dbReference type="ARBA" id="ARBA00035012"/>
    </source>
</evidence>
<reference evidence="4 5" key="1">
    <citation type="submission" date="2016-07" db="EMBL/GenBank/DDBJ databases">
        <title>Draft genome sequence of Prauserella sp. YIM 121212, isolated from alkaline soil.</title>
        <authorList>
            <person name="Ruckert C."/>
            <person name="Albersmeier A."/>
            <person name="Jiang C.-L."/>
            <person name="Jiang Y."/>
            <person name="Kalinowski J."/>
            <person name="Schneider O."/>
            <person name="Winkler A."/>
            <person name="Zotchev S.B."/>
        </authorList>
    </citation>
    <scope>NUCLEOTIDE SEQUENCE [LARGE SCALE GENOMIC DNA]</scope>
    <source>
        <strain evidence="4 5">YIM 121212</strain>
    </source>
</reference>
<comment type="caution">
    <text evidence="4">The sequence shown here is derived from an EMBL/GenBank/DDBJ whole genome shotgun (WGS) entry which is preliminary data.</text>
</comment>
<dbReference type="InterPro" id="IPR003165">
    <property type="entry name" value="Piwi"/>
</dbReference>
<protein>
    <recommendedName>
        <fullName evidence="2">Protein argonaute</fullName>
    </recommendedName>
</protein>
<comment type="similarity">
    <text evidence="1">Belongs to the argonaute family. Long pAgo subfamily.</text>
</comment>
<proteinExistence type="inferred from homology"/>
<dbReference type="GO" id="GO:0003676">
    <property type="term" value="F:nucleic acid binding"/>
    <property type="evidence" value="ECO:0007669"/>
    <property type="project" value="InterPro"/>
</dbReference>
<dbReference type="InterPro" id="IPR012337">
    <property type="entry name" value="RNaseH-like_sf"/>
</dbReference>
<keyword evidence="5" id="KW-1185">Reference proteome</keyword>
<name>A0A318LG42_9PSEU</name>
<dbReference type="Gene3D" id="3.40.50.2300">
    <property type="match status" value="1"/>
</dbReference>
<dbReference type="Proteomes" id="UP000247892">
    <property type="component" value="Unassembled WGS sequence"/>
</dbReference>
<dbReference type="CDD" id="cd04659">
    <property type="entry name" value="Piwi_piwi-like_ProArk"/>
    <property type="match status" value="1"/>
</dbReference>
<dbReference type="PROSITE" id="PS50822">
    <property type="entry name" value="PIWI"/>
    <property type="match status" value="1"/>
</dbReference>
<organism evidence="4 5">
    <name type="scientific">Prauserella flavalba</name>
    <dbReference type="NCBI Taxonomy" id="1477506"/>
    <lineage>
        <taxon>Bacteria</taxon>
        <taxon>Bacillati</taxon>
        <taxon>Actinomycetota</taxon>
        <taxon>Actinomycetes</taxon>
        <taxon>Pseudonocardiales</taxon>
        <taxon>Pseudonocardiaceae</taxon>
        <taxon>Prauserella</taxon>
    </lineage>
</organism>
<evidence type="ECO:0000313" key="4">
    <source>
        <dbReference type="EMBL" id="PXY18274.1"/>
    </source>
</evidence>
<dbReference type="Pfam" id="PF02171">
    <property type="entry name" value="Piwi"/>
    <property type="match status" value="1"/>
</dbReference>
<gene>
    <name evidence="4" type="ORF">BA062_36120</name>
</gene>
<dbReference type="AlphaFoldDB" id="A0A318LG42"/>
<dbReference type="EMBL" id="MASU01000022">
    <property type="protein sequence ID" value="PXY18274.1"/>
    <property type="molecule type" value="Genomic_DNA"/>
</dbReference>
<dbReference type="SUPFAM" id="SSF53098">
    <property type="entry name" value="Ribonuclease H-like"/>
    <property type="match status" value="1"/>
</dbReference>
<evidence type="ECO:0000259" key="3">
    <source>
        <dbReference type="PROSITE" id="PS50822"/>
    </source>
</evidence>
<accession>A0A318LG42</accession>
<dbReference type="InterPro" id="IPR036397">
    <property type="entry name" value="RNaseH_sf"/>
</dbReference>